<feature type="compositionally biased region" description="Basic and acidic residues" evidence="2">
    <location>
        <begin position="450"/>
        <end position="459"/>
    </location>
</feature>
<name>A0ABU2JVE2_9ACTN</name>
<dbReference type="SUPFAM" id="SSF51905">
    <property type="entry name" value="FAD/NAD(P)-binding domain"/>
    <property type="match status" value="1"/>
</dbReference>
<dbReference type="Proteomes" id="UP001183410">
    <property type="component" value="Unassembled WGS sequence"/>
</dbReference>
<dbReference type="CDD" id="cd19946">
    <property type="entry name" value="GlpA-like_Fer2_BFD-like"/>
    <property type="match status" value="1"/>
</dbReference>
<dbReference type="Pfam" id="PF07992">
    <property type="entry name" value="Pyr_redox_2"/>
    <property type="match status" value="1"/>
</dbReference>
<evidence type="ECO:0000313" key="5">
    <source>
        <dbReference type="EMBL" id="MDT0268953.1"/>
    </source>
</evidence>
<organism evidence="5 6">
    <name type="scientific">Streptomyces chisholmiae</name>
    <dbReference type="NCBI Taxonomy" id="3075540"/>
    <lineage>
        <taxon>Bacteria</taxon>
        <taxon>Bacillati</taxon>
        <taxon>Actinomycetota</taxon>
        <taxon>Actinomycetes</taxon>
        <taxon>Kitasatosporales</taxon>
        <taxon>Streptomycetaceae</taxon>
        <taxon>Streptomyces</taxon>
    </lineage>
</organism>
<dbReference type="InterPro" id="IPR007419">
    <property type="entry name" value="BFD-like_2Fe2S-bd_dom"/>
</dbReference>
<protein>
    <submittedName>
        <fullName evidence="5">FAD-dependent oxidoreductase</fullName>
    </submittedName>
</protein>
<dbReference type="InterPro" id="IPR023753">
    <property type="entry name" value="FAD/NAD-binding_dom"/>
</dbReference>
<dbReference type="Gene3D" id="3.50.50.60">
    <property type="entry name" value="FAD/NAD(P)-binding domain"/>
    <property type="match status" value="2"/>
</dbReference>
<evidence type="ECO:0000259" key="4">
    <source>
        <dbReference type="Pfam" id="PF07992"/>
    </source>
</evidence>
<dbReference type="InterPro" id="IPR041854">
    <property type="entry name" value="BFD-like_2Fe2S-bd_dom_sf"/>
</dbReference>
<gene>
    <name evidence="5" type="ORF">RM844_21955</name>
</gene>
<evidence type="ECO:0000313" key="6">
    <source>
        <dbReference type="Proteomes" id="UP001183410"/>
    </source>
</evidence>
<dbReference type="Pfam" id="PF04324">
    <property type="entry name" value="Fer2_BFD"/>
    <property type="match status" value="1"/>
</dbReference>
<evidence type="ECO:0000256" key="1">
    <source>
        <dbReference type="ARBA" id="ARBA00023002"/>
    </source>
</evidence>
<dbReference type="PRINTS" id="PR00368">
    <property type="entry name" value="FADPNR"/>
</dbReference>
<proteinExistence type="predicted"/>
<keyword evidence="6" id="KW-1185">Reference proteome</keyword>
<dbReference type="PANTHER" id="PTHR42949:SF3">
    <property type="entry name" value="ANAEROBIC GLYCEROL-3-PHOSPHATE DEHYDROGENASE SUBUNIT B"/>
    <property type="match status" value="1"/>
</dbReference>
<reference evidence="6" key="1">
    <citation type="submission" date="2023-07" db="EMBL/GenBank/DDBJ databases">
        <title>30 novel species of actinomycetes from the DSMZ collection.</title>
        <authorList>
            <person name="Nouioui I."/>
        </authorList>
    </citation>
    <scope>NUCLEOTIDE SEQUENCE [LARGE SCALE GENOMIC DNA]</scope>
    <source>
        <strain evidence="6">DSM 44915</strain>
    </source>
</reference>
<evidence type="ECO:0000256" key="2">
    <source>
        <dbReference type="SAM" id="MobiDB-lite"/>
    </source>
</evidence>
<dbReference type="InterPro" id="IPR017224">
    <property type="entry name" value="Opine_Oxase_asu/HCN_bsu"/>
</dbReference>
<sequence length="507" mass="51933">MTTPPDRPFDLAVVGAGPAGLAAAVTAAAGGASVLLLDAGERPGGQFWRHPGPAPDGSDAPDEAAGQHDWGRFLALRRGLRAQVAAGRLDYRPGRQVWLVTREEPGFRIETTATHDGVASTPGAALARTLVLCPGGADRQLPVPGWTLPGVLAAGGAQALWKGQRALAGRRAVVAGTGPFLLPVATGLAAAGARVVGVWEAGSPLSWTRHLPAVARVPGKAAEGAGYVAALARHRIPYLTRTVVAEVLGEDRVRAVRRGTVDAAGVPTPDGPVVEVDLVALGWGFTPALELPLQLGAATRLDVDGSLVVVVDEEQRTDVPGLFVAGEATGVGGAALSVAEGTLAGLAAAGRPVAGRVTRRLRARVAAHRAFARAMHLAHPVPAGWSGWLRQDTVVCRCEEVDLATVRAATDELAADDARTVKMLTRAGMGWCQGRMCGFATACLAAEAAGRRPRPDDLRATATRPLAAPVPLAELAELAKPGEPGEPAASDGPDGLTERGEPAGPGE</sequence>
<evidence type="ECO:0000259" key="3">
    <source>
        <dbReference type="Pfam" id="PF04324"/>
    </source>
</evidence>
<dbReference type="PRINTS" id="PR00469">
    <property type="entry name" value="PNDRDTASEII"/>
</dbReference>
<dbReference type="PIRSF" id="PIRSF037495">
    <property type="entry name" value="Opine_OX_OoxA/HcnB"/>
    <property type="match status" value="1"/>
</dbReference>
<feature type="domain" description="FAD/NAD(P)-binding" evidence="4">
    <location>
        <begin position="9"/>
        <end position="330"/>
    </location>
</feature>
<accession>A0ABU2JVE2</accession>
<feature type="region of interest" description="Disordered" evidence="2">
    <location>
        <begin position="450"/>
        <end position="507"/>
    </location>
</feature>
<comment type="caution">
    <text evidence="5">The sequence shown here is derived from an EMBL/GenBank/DDBJ whole genome shotgun (WGS) entry which is preliminary data.</text>
</comment>
<dbReference type="Gene3D" id="1.10.10.1100">
    <property type="entry name" value="BFD-like [2Fe-2S]-binding domain"/>
    <property type="match status" value="1"/>
</dbReference>
<feature type="domain" description="BFD-like [2Fe-2S]-binding" evidence="3">
    <location>
        <begin position="394"/>
        <end position="438"/>
    </location>
</feature>
<dbReference type="InterPro" id="IPR051691">
    <property type="entry name" value="Metab_Enz_Cyan_OpOx_G3PDH"/>
</dbReference>
<keyword evidence="1" id="KW-0560">Oxidoreductase</keyword>
<feature type="compositionally biased region" description="Low complexity" evidence="2">
    <location>
        <begin position="465"/>
        <end position="482"/>
    </location>
</feature>
<dbReference type="PANTHER" id="PTHR42949">
    <property type="entry name" value="ANAEROBIC GLYCEROL-3-PHOSPHATE DEHYDROGENASE SUBUNIT B"/>
    <property type="match status" value="1"/>
</dbReference>
<feature type="region of interest" description="Disordered" evidence="2">
    <location>
        <begin position="44"/>
        <end position="66"/>
    </location>
</feature>
<dbReference type="RefSeq" id="WP_311669032.1">
    <property type="nucleotide sequence ID" value="NZ_JAVREO010000013.1"/>
</dbReference>
<dbReference type="EMBL" id="JAVREO010000013">
    <property type="protein sequence ID" value="MDT0268953.1"/>
    <property type="molecule type" value="Genomic_DNA"/>
</dbReference>
<dbReference type="InterPro" id="IPR036188">
    <property type="entry name" value="FAD/NAD-bd_sf"/>
</dbReference>